<dbReference type="Pfam" id="PF07530">
    <property type="entry name" value="PRE_C2HC"/>
    <property type="match status" value="1"/>
</dbReference>
<dbReference type="PANTHER" id="PTHR33273">
    <property type="entry name" value="DOMAIN-CONTAINING PROTEIN, PUTATIVE-RELATED"/>
    <property type="match status" value="1"/>
</dbReference>
<evidence type="ECO:0000313" key="3">
    <source>
        <dbReference type="EMBL" id="KAJ8909899.1"/>
    </source>
</evidence>
<feature type="compositionally biased region" description="Polar residues" evidence="1">
    <location>
        <begin position="383"/>
        <end position="395"/>
    </location>
</feature>
<dbReference type="Pfam" id="PF14529">
    <property type="entry name" value="Exo_endo_phos_2"/>
    <property type="match status" value="1"/>
</dbReference>
<organism evidence="3 4">
    <name type="scientific">Exocentrus adspersus</name>
    <dbReference type="NCBI Taxonomy" id="1586481"/>
    <lineage>
        <taxon>Eukaryota</taxon>
        <taxon>Metazoa</taxon>
        <taxon>Ecdysozoa</taxon>
        <taxon>Arthropoda</taxon>
        <taxon>Hexapoda</taxon>
        <taxon>Insecta</taxon>
        <taxon>Pterygota</taxon>
        <taxon>Neoptera</taxon>
        <taxon>Endopterygota</taxon>
        <taxon>Coleoptera</taxon>
        <taxon>Polyphaga</taxon>
        <taxon>Cucujiformia</taxon>
        <taxon>Chrysomeloidea</taxon>
        <taxon>Cerambycidae</taxon>
        <taxon>Lamiinae</taxon>
        <taxon>Acanthocinini</taxon>
        <taxon>Exocentrus</taxon>
    </lineage>
</organism>
<feature type="region of interest" description="Disordered" evidence="1">
    <location>
        <begin position="375"/>
        <end position="419"/>
    </location>
</feature>
<feature type="region of interest" description="Disordered" evidence="1">
    <location>
        <begin position="1"/>
        <end position="157"/>
    </location>
</feature>
<feature type="domain" description="Pre-C2HC" evidence="2">
    <location>
        <begin position="241"/>
        <end position="307"/>
    </location>
</feature>
<dbReference type="EMBL" id="JANEYG010000389">
    <property type="protein sequence ID" value="KAJ8909899.1"/>
    <property type="molecule type" value="Genomic_DNA"/>
</dbReference>
<accession>A0AAV8V6V7</accession>
<dbReference type="GO" id="GO:0003824">
    <property type="term" value="F:catalytic activity"/>
    <property type="evidence" value="ECO:0007669"/>
    <property type="project" value="InterPro"/>
</dbReference>
<name>A0AAV8V6V7_9CUCU</name>
<reference evidence="3 4" key="1">
    <citation type="journal article" date="2023" name="Insect Mol. Biol.">
        <title>Genome sequencing provides insights into the evolution of gene families encoding plant cell wall-degrading enzymes in longhorned beetles.</title>
        <authorList>
            <person name="Shin N.R."/>
            <person name="Okamura Y."/>
            <person name="Kirsch R."/>
            <person name="Pauchet Y."/>
        </authorList>
    </citation>
    <scope>NUCLEOTIDE SEQUENCE [LARGE SCALE GENOMIC DNA]</scope>
    <source>
        <strain evidence="3">EAD_L_NR</strain>
    </source>
</reference>
<evidence type="ECO:0000256" key="1">
    <source>
        <dbReference type="SAM" id="MobiDB-lite"/>
    </source>
</evidence>
<dbReference type="InterPro" id="IPR036691">
    <property type="entry name" value="Endo/exonu/phosph_ase_sf"/>
</dbReference>
<sequence>MSSGEEDPMEGSERGSVAGSPQISLRDELKRLAEQNEMLRSENSDLRNQNRQLQERMDRLEALMSQQQVQKASSAAGNTVVRDEEMANAPVKTAKATSTPADAADNRKRGAPDSPKATGTIPKRPATTRNVEIARKSDGKAESRTEPAKEREEKPPKIPPVVLRKANNWTHVSRLLLSKKAQWSKAKLTLDGVVIHPVSADDHRLITRTLEADKQEYHTYSLQEEKTLRVVVRGIPTGIAEEEVKSDLQAQGFTVLVVHRMVSRKTKEALPLVLVQVPRAQTKVLEVRRCCALVVRVEKQRQQAGVNQCHRCQRFGHGQSKCTAQHKCVKCGASHATATCQRPREEPASCANCGGSHPASYRGCEKFPKLVKKTTAAPARNPAPQTNRGNAQVTPGRSFAAAAASPTKASPTTTTTTSNIDISGMLSVMAQFQEMLQKVAKEVVNRLDIDVMAIQETLLIEADRASVPGYTLYRKERRQQRRGGVALAVRRGIEHYSVHVPEMQTIEAIAVGIRTERYGEITVASCYHPPNRTVEIQDLEALMAIGPALIAIGDFNAKALDWNCLTQNNSGAVLKRFLANNDDVHAVGPEEPTYDGQGRSRPDVLDIALLKAIPLQAQLEVVYEGSSDHSPILLIVGEPTPPGGTVTKRRTNWVQFRAEMQRNTALPRIETVDELEAAVMTLETDIHTAEARSTTETVEIFRQDYVGELPHATKLLIRERRSARRRSIRTGDPVDRNALNQLSRRVRAALDEHFNERWRKHTEEINEGDHERSLWKQQKILRTQRKPIPPIHGERGIVHTNSEKTEAFADSFELQCRENQLDDEDEDHEEEVERRVQWCNRWKVAINADKSKSAIFTRRPSQKRATPITFNDEEINWSDTVKYLGVTLDRTLSWGPHVADTVRKAKTTRGRFYPLLCSSSKLSLRNKLLLIKTVIQPQITYASTAWGHACETSLRKLQTVENVALRTAVGAPWFVRNRDLQRDLEWTPLREVIRTKATKAFEKATVHTNPLVREAVDYEAEDRTTHKRPKTQLRDPG</sequence>
<feature type="compositionally biased region" description="Low complexity" evidence="1">
    <location>
        <begin position="65"/>
        <end position="76"/>
    </location>
</feature>
<dbReference type="Proteomes" id="UP001159042">
    <property type="component" value="Unassembled WGS sequence"/>
</dbReference>
<evidence type="ECO:0000259" key="2">
    <source>
        <dbReference type="SMART" id="SM00596"/>
    </source>
</evidence>
<dbReference type="InterPro" id="IPR006579">
    <property type="entry name" value="Pre_C2HC_dom"/>
</dbReference>
<proteinExistence type="predicted"/>
<protein>
    <recommendedName>
        <fullName evidence="2">Pre-C2HC domain-containing protein</fullName>
    </recommendedName>
</protein>
<dbReference type="PANTHER" id="PTHR33273:SF2">
    <property type="entry name" value="ENDONUCLEASE_EXONUCLEASE_PHOSPHATASE DOMAIN-CONTAINING PROTEIN"/>
    <property type="match status" value="1"/>
</dbReference>
<dbReference type="SMART" id="SM00596">
    <property type="entry name" value="PRE_C2HC"/>
    <property type="match status" value="1"/>
</dbReference>
<dbReference type="InterPro" id="IPR005135">
    <property type="entry name" value="Endo/exonuclease/phosphatase"/>
</dbReference>
<feature type="compositionally biased region" description="Low complexity" evidence="1">
    <location>
        <begin position="400"/>
        <end position="418"/>
    </location>
</feature>
<feature type="compositionally biased region" description="Basic and acidic residues" evidence="1">
    <location>
        <begin position="132"/>
        <end position="156"/>
    </location>
</feature>
<feature type="compositionally biased region" description="Acidic residues" evidence="1">
    <location>
        <begin position="1"/>
        <end position="10"/>
    </location>
</feature>
<keyword evidence="4" id="KW-1185">Reference proteome</keyword>
<evidence type="ECO:0000313" key="4">
    <source>
        <dbReference type="Proteomes" id="UP001159042"/>
    </source>
</evidence>
<comment type="caution">
    <text evidence="3">The sequence shown here is derived from an EMBL/GenBank/DDBJ whole genome shotgun (WGS) entry which is preliminary data.</text>
</comment>
<dbReference type="Gene3D" id="3.60.10.10">
    <property type="entry name" value="Endonuclease/exonuclease/phosphatase"/>
    <property type="match status" value="1"/>
</dbReference>
<dbReference type="SUPFAM" id="SSF56219">
    <property type="entry name" value="DNase I-like"/>
    <property type="match status" value="1"/>
</dbReference>
<feature type="compositionally biased region" description="Basic and acidic residues" evidence="1">
    <location>
        <begin position="25"/>
        <end position="45"/>
    </location>
</feature>
<gene>
    <name evidence="3" type="ORF">NQ315_005634</name>
</gene>
<dbReference type="AlphaFoldDB" id="A0AAV8V6V7"/>